<accession>A1WQZ2</accession>
<evidence type="ECO:0000256" key="1">
    <source>
        <dbReference type="SAM" id="MobiDB-lite"/>
    </source>
</evidence>
<protein>
    <recommendedName>
        <fullName evidence="4">Phage-related protein</fullName>
    </recommendedName>
</protein>
<dbReference type="KEGG" id="vei:Veis_4346"/>
<reference evidence="3" key="1">
    <citation type="submission" date="2006-12" db="EMBL/GenBank/DDBJ databases">
        <title>Complete sequence of chromosome 1 of Verminephrobacter eiseniae EF01-2.</title>
        <authorList>
            <person name="Copeland A."/>
            <person name="Lucas S."/>
            <person name="Lapidus A."/>
            <person name="Barry K."/>
            <person name="Detter J.C."/>
            <person name="Glavina del Rio T."/>
            <person name="Dalin E."/>
            <person name="Tice H."/>
            <person name="Pitluck S."/>
            <person name="Chertkov O."/>
            <person name="Brettin T."/>
            <person name="Bruce D."/>
            <person name="Han C."/>
            <person name="Tapia R."/>
            <person name="Gilna P."/>
            <person name="Schmutz J."/>
            <person name="Larimer F."/>
            <person name="Land M."/>
            <person name="Hauser L."/>
            <person name="Kyrpides N."/>
            <person name="Kim E."/>
            <person name="Stahl D."/>
            <person name="Richardson P."/>
        </authorList>
    </citation>
    <scope>NUCLEOTIDE SEQUENCE [LARGE SCALE GENOMIC DNA]</scope>
    <source>
        <strain evidence="3">EF01-2</strain>
    </source>
</reference>
<feature type="compositionally biased region" description="Polar residues" evidence="1">
    <location>
        <begin position="1"/>
        <end position="10"/>
    </location>
</feature>
<proteinExistence type="predicted"/>
<dbReference type="STRING" id="391735.Veis_4346"/>
<evidence type="ECO:0000313" key="2">
    <source>
        <dbReference type="EMBL" id="ABM60049.1"/>
    </source>
</evidence>
<feature type="region of interest" description="Disordered" evidence="1">
    <location>
        <begin position="1"/>
        <end position="35"/>
    </location>
</feature>
<dbReference type="HOGENOM" id="CLU_2060466_0_0_4"/>
<organism evidence="2 3">
    <name type="scientific">Verminephrobacter eiseniae (strain EF01-2)</name>
    <dbReference type="NCBI Taxonomy" id="391735"/>
    <lineage>
        <taxon>Bacteria</taxon>
        <taxon>Pseudomonadati</taxon>
        <taxon>Pseudomonadota</taxon>
        <taxon>Betaproteobacteria</taxon>
        <taxon>Burkholderiales</taxon>
        <taxon>Comamonadaceae</taxon>
        <taxon>Verminephrobacter</taxon>
    </lineage>
</organism>
<evidence type="ECO:0008006" key="4">
    <source>
        <dbReference type="Google" id="ProtNLM"/>
    </source>
</evidence>
<dbReference type="AlphaFoldDB" id="A1WQZ2"/>
<keyword evidence="3" id="KW-1185">Reference proteome</keyword>
<gene>
    <name evidence="2" type="ordered locus">Veis_4346</name>
</gene>
<evidence type="ECO:0000313" key="3">
    <source>
        <dbReference type="Proteomes" id="UP000000374"/>
    </source>
</evidence>
<dbReference type="Proteomes" id="UP000000374">
    <property type="component" value="Chromosome"/>
</dbReference>
<name>A1WQZ2_VEREI</name>
<dbReference type="EMBL" id="CP000542">
    <property type="protein sequence ID" value="ABM60049.1"/>
    <property type="molecule type" value="Genomic_DNA"/>
</dbReference>
<sequence length="119" mass="12741">MAPKQPQRSNAPLRCPLLAGGQRRPETPPGGGWQAPRMDIAFGAATRLCGKAPGLVPTHSRWPWPRPACVGPGGRIRIICVANAVCVLAHCQQNTEKTSNVDLDLAAKRYRGALKEPGQ</sequence>